<comment type="subunit">
    <text evidence="1">Component of the NuA4 histone acetyltransferase complex.</text>
</comment>
<dbReference type="InterPro" id="IPR016197">
    <property type="entry name" value="Chromo-like_dom_sf"/>
</dbReference>
<dbReference type="PROSITE" id="PS50013">
    <property type="entry name" value="CHROMO_2"/>
    <property type="match status" value="1"/>
</dbReference>
<comment type="caution">
    <text evidence="4">The sequence shown here is derived from an EMBL/GenBank/DDBJ whole genome shotgun (WGS) entry which is preliminary data.</text>
</comment>
<accession>A0ABQ8RAD4</accession>
<dbReference type="Gene3D" id="2.40.50.40">
    <property type="match status" value="2"/>
</dbReference>
<dbReference type="Proteomes" id="UP001152024">
    <property type="component" value="Unassembled WGS sequence"/>
</dbReference>
<reference evidence="4" key="1">
    <citation type="submission" date="2022-09" db="EMBL/GenBank/DDBJ databases">
        <title>Fusarium specimens isolated from Avocado Roots.</title>
        <authorList>
            <person name="Stajich J."/>
            <person name="Roper C."/>
            <person name="Heimlech-Rivalta G."/>
        </authorList>
    </citation>
    <scope>NUCLEOTIDE SEQUENCE</scope>
    <source>
        <strain evidence="4">CF00095</strain>
    </source>
</reference>
<evidence type="ECO:0000313" key="4">
    <source>
        <dbReference type="EMBL" id="KAJ4130222.1"/>
    </source>
</evidence>
<feature type="compositionally biased region" description="Basic residues" evidence="2">
    <location>
        <begin position="223"/>
        <end position="239"/>
    </location>
</feature>
<name>A0ABQ8RAD4_FUSEQ</name>
<feature type="compositionally biased region" description="Basic and acidic residues" evidence="2">
    <location>
        <begin position="1"/>
        <end position="19"/>
    </location>
</feature>
<evidence type="ECO:0000256" key="2">
    <source>
        <dbReference type="SAM" id="MobiDB-lite"/>
    </source>
</evidence>
<feature type="compositionally biased region" description="Low complexity" evidence="2">
    <location>
        <begin position="27"/>
        <end position="49"/>
    </location>
</feature>
<gene>
    <name evidence="4" type="ORF">NW768_007205</name>
</gene>
<protein>
    <recommendedName>
        <fullName evidence="3">Chromo domain-containing protein</fullName>
    </recommendedName>
</protein>
<dbReference type="SUPFAM" id="SSF54160">
    <property type="entry name" value="Chromo domain-like"/>
    <property type="match status" value="1"/>
</dbReference>
<dbReference type="InterPro" id="IPR000953">
    <property type="entry name" value="Chromo/chromo_shadow_dom"/>
</dbReference>
<feature type="region of interest" description="Disordered" evidence="2">
    <location>
        <begin position="213"/>
        <end position="239"/>
    </location>
</feature>
<feature type="domain" description="Chromo" evidence="3">
    <location>
        <begin position="161"/>
        <end position="220"/>
    </location>
</feature>
<feature type="region of interest" description="Disordered" evidence="2">
    <location>
        <begin position="1"/>
        <end position="94"/>
    </location>
</feature>
<sequence>MRPATPKEDGLAHREKSDTTKASPALRTGTPRVGTPRTGTPRTSTPRGKTATDSASKRADDESAPTDETPAKGDLAEPNGAPNGIVNEGPADPGFEEREVDVLVEHRVDEANSSVDIRVLWDGGETTWESEWRLQEDVPALVFKYWDKLGGRDAATNLDVYHVFKILRRDPKQAKKYEVQWVGYPKNDSTWEKEELLSRIARAELEKFKAKDLLDSSSNEKRKGARGPGRPRKRPRSED</sequence>
<organism evidence="4 5">
    <name type="scientific">Fusarium equiseti</name>
    <name type="common">Fusarium scirpi</name>
    <dbReference type="NCBI Taxonomy" id="61235"/>
    <lineage>
        <taxon>Eukaryota</taxon>
        <taxon>Fungi</taxon>
        <taxon>Dikarya</taxon>
        <taxon>Ascomycota</taxon>
        <taxon>Pezizomycotina</taxon>
        <taxon>Sordariomycetes</taxon>
        <taxon>Hypocreomycetidae</taxon>
        <taxon>Hypocreales</taxon>
        <taxon>Nectriaceae</taxon>
        <taxon>Fusarium</taxon>
        <taxon>Fusarium incarnatum-equiseti species complex</taxon>
    </lineage>
</organism>
<keyword evidence="5" id="KW-1185">Reference proteome</keyword>
<dbReference type="SMART" id="SM00298">
    <property type="entry name" value="CHROMO"/>
    <property type="match status" value="1"/>
</dbReference>
<proteinExistence type="predicted"/>
<dbReference type="InterPro" id="IPR023780">
    <property type="entry name" value="Chromo_domain"/>
</dbReference>
<dbReference type="EMBL" id="JAOQBH010000010">
    <property type="protein sequence ID" value="KAJ4130222.1"/>
    <property type="molecule type" value="Genomic_DNA"/>
</dbReference>
<feature type="compositionally biased region" description="Basic and acidic residues" evidence="2">
    <location>
        <begin position="213"/>
        <end position="222"/>
    </location>
</feature>
<evidence type="ECO:0000256" key="1">
    <source>
        <dbReference type="ARBA" id="ARBA00011353"/>
    </source>
</evidence>
<dbReference type="Pfam" id="PF00385">
    <property type="entry name" value="Chromo"/>
    <property type="match status" value="1"/>
</dbReference>
<evidence type="ECO:0000259" key="3">
    <source>
        <dbReference type="PROSITE" id="PS50013"/>
    </source>
</evidence>
<evidence type="ECO:0000313" key="5">
    <source>
        <dbReference type="Proteomes" id="UP001152024"/>
    </source>
</evidence>